<dbReference type="STRING" id="282301.A0A267FPT4"/>
<feature type="domain" description="MHD" evidence="9">
    <location>
        <begin position="206"/>
        <end position="494"/>
    </location>
</feature>
<evidence type="ECO:0000256" key="8">
    <source>
        <dbReference type="ARBA" id="ARBA00030827"/>
    </source>
</evidence>
<keyword evidence="5" id="KW-0653">Protein transport</keyword>
<evidence type="ECO:0000313" key="10">
    <source>
        <dbReference type="EMBL" id="PAA75795.1"/>
    </source>
</evidence>
<dbReference type="AlphaFoldDB" id="A0A267FPT4"/>
<reference evidence="10 11" key="1">
    <citation type="submission" date="2017-06" db="EMBL/GenBank/DDBJ databases">
        <title>A platform for efficient transgenesis in Macrostomum lignano, a flatworm model organism for stem cell research.</title>
        <authorList>
            <person name="Berezikov E."/>
        </authorList>
    </citation>
    <scope>NUCLEOTIDE SEQUENCE [LARGE SCALE GENOMIC DNA]</scope>
    <source>
        <strain evidence="10">DV1</strain>
        <tissue evidence="10">Whole organism</tissue>
    </source>
</reference>
<comment type="similarity">
    <text evidence="1">Belongs to the adaptor complexes medium subunit family.</text>
</comment>
<keyword evidence="4" id="KW-0813">Transport</keyword>
<organism evidence="10 11">
    <name type="scientific">Macrostomum lignano</name>
    <dbReference type="NCBI Taxonomy" id="282301"/>
    <lineage>
        <taxon>Eukaryota</taxon>
        <taxon>Metazoa</taxon>
        <taxon>Spiralia</taxon>
        <taxon>Lophotrochozoa</taxon>
        <taxon>Platyhelminthes</taxon>
        <taxon>Rhabditophora</taxon>
        <taxon>Macrostomorpha</taxon>
        <taxon>Macrostomida</taxon>
        <taxon>Macrostomidae</taxon>
        <taxon>Macrostomum</taxon>
    </lineage>
</organism>
<name>A0A267FPT4_9PLAT</name>
<dbReference type="GO" id="GO:0016197">
    <property type="term" value="P:endosomal transport"/>
    <property type="evidence" value="ECO:0007669"/>
    <property type="project" value="TreeGrafter"/>
</dbReference>
<keyword evidence="6" id="KW-0472">Membrane</keyword>
<evidence type="ECO:0000256" key="7">
    <source>
        <dbReference type="ARBA" id="ARBA00029433"/>
    </source>
</evidence>
<evidence type="ECO:0000256" key="2">
    <source>
        <dbReference type="ARBA" id="ARBA00011174"/>
    </source>
</evidence>
<dbReference type="GO" id="GO:0015031">
    <property type="term" value="P:protein transport"/>
    <property type="evidence" value="ECO:0007669"/>
    <property type="project" value="UniProtKB-KW"/>
</dbReference>
<dbReference type="GO" id="GO:0005764">
    <property type="term" value="C:lysosome"/>
    <property type="evidence" value="ECO:0007669"/>
    <property type="project" value="TreeGrafter"/>
</dbReference>
<accession>A0A267FPT4</accession>
<protein>
    <recommendedName>
        <fullName evidence="3">AP-5 complex subunit mu-1</fullName>
    </recommendedName>
    <alternativeName>
        <fullName evidence="8">Adaptor-related protein complex 5 subunit mu-1</fullName>
    </alternativeName>
</protein>
<comment type="caution">
    <text evidence="10">The sequence shown here is derived from an EMBL/GenBank/DDBJ whole genome shotgun (WGS) entry which is preliminary data.</text>
</comment>
<dbReference type="InterPro" id="IPR039591">
    <property type="entry name" value="AP5M1"/>
</dbReference>
<evidence type="ECO:0000256" key="5">
    <source>
        <dbReference type="ARBA" id="ARBA00022927"/>
    </source>
</evidence>
<dbReference type="InterPro" id="IPR028565">
    <property type="entry name" value="MHD"/>
</dbReference>
<evidence type="ECO:0000313" key="11">
    <source>
        <dbReference type="Proteomes" id="UP000215902"/>
    </source>
</evidence>
<comment type="subunit">
    <text evidence="2">Probably part of the adaptor protein complex 5 (AP-5) a tetramer composed of AP5B1, AP5M1, AP5S1 and AP5Z1.</text>
</comment>
<evidence type="ECO:0000259" key="9">
    <source>
        <dbReference type="PROSITE" id="PS51072"/>
    </source>
</evidence>
<dbReference type="GO" id="GO:0030119">
    <property type="term" value="C:AP-type membrane coat adaptor complex"/>
    <property type="evidence" value="ECO:0007669"/>
    <property type="project" value="TreeGrafter"/>
</dbReference>
<evidence type="ECO:0000256" key="1">
    <source>
        <dbReference type="ARBA" id="ARBA00005324"/>
    </source>
</evidence>
<sequence length="523" mass="56580">SVLCLGLFRLRDTGGSFSGQPVLLHRFSATSTSLAGLPAAMDQKELTACIVRALGLAYPTESFVPERDSCRLSPTKPVFSVPVPGGVLRPLLVTEHSPPGALLWCLGNEDHEDAVMDAFALLEAVGEFLGPLSKDFGPEEPRLAELQLFLSYACPFGTPLALEQPLYRHLFGQVPSLPAAGSREAAESPHTVWTVGAPAEKKSKKGSSVALQLTERVYYSCQDENSCHSRQGDNYLCFGCLTCDASLLKENCSLEIRLDSPRQLLHGVLVTPRCAYWDATPQSARIRLQPPRQAGSRLITYWLAQPLHPLVTGFYQVRLQQQQQQQQQQPSHMRQSAAVRLQLIFSDILCRGAAKCDYCEVHLHLPAWAPQPRDAKLTCSLGTASLTQQQQQASPSGRILVWNLTAGMAKLSPGTPVNLVGTVSFVRTGAAAAPAGDSMRDDMTCCARLYFRFSRVALSDAKVDAQFVGLSAGPAPKSSPSVSLAVESGDCAVWNSFGDAPISYRPEDRLLSTAAGFELHSAS</sequence>
<proteinExistence type="inferred from homology"/>
<dbReference type="GO" id="GO:0005829">
    <property type="term" value="C:cytosol"/>
    <property type="evidence" value="ECO:0007669"/>
    <property type="project" value="TreeGrafter"/>
</dbReference>
<dbReference type="PANTHER" id="PTHR16082:SF2">
    <property type="entry name" value="AP-5 COMPLEX SUBUNIT MU-1"/>
    <property type="match status" value="1"/>
</dbReference>
<comment type="subcellular location">
    <subcellularLocation>
        <location evidence="7">Endomembrane system</location>
        <topology evidence="7">Peripheral membrane protein</topology>
        <orientation evidence="7">Cytoplasmic side</orientation>
    </subcellularLocation>
</comment>
<dbReference type="GO" id="GO:0005770">
    <property type="term" value="C:late endosome"/>
    <property type="evidence" value="ECO:0007669"/>
    <property type="project" value="TreeGrafter"/>
</dbReference>
<evidence type="ECO:0000256" key="3">
    <source>
        <dbReference type="ARBA" id="ARBA00021851"/>
    </source>
</evidence>
<dbReference type="Proteomes" id="UP000215902">
    <property type="component" value="Unassembled WGS sequence"/>
</dbReference>
<evidence type="ECO:0000256" key="6">
    <source>
        <dbReference type="ARBA" id="ARBA00023136"/>
    </source>
</evidence>
<evidence type="ECO:0000256" key="4">
    <source>
        <dbReference type="ARBA" id="ARBA00022448"/>
    </source>
</evidence>
<feature type="non-terminal residue" evidence="10">
    <location>
        <position position="1"/>
    </location>
</feature>
<dbReference type="PROSITE" id="PS51072">
    <property type="entry name" value="MHD"/>
    <property type="match status" value="1"/>
</dbReference>
<dbReference type="PANTHER" id="PTHR16082">
    <property type="entry name" value="AP-5 COMPLEX SUBUNIT MU-1"/>
    <property type="match status" value="1"/>
</dbReference>
<dbReference type="EMBL" id="NIVC01000861">
    <property type="protein sequence ID" value="PAA75795.1"/>
    <property type="molecule type" value="Genomic_DNA"/>
</dbReference>
<gene>
    <name evidence="10" type="ORF">BOX15_Mlig017254g3</name>
</gene>
<keyword evidence="11" id="KW-1185">Reference proteome</keyword>